<dbReference type="AlphaFoldDB" id="A0A4R2PLU8"/>
<reference evidence="2 3" key="1">
    <citation type="submission" date="2019-03" db="EMBL/GenBank/DDBJ databases">
        <title>Genomic Encyclopedia of Type Strains, Phase IV (KMG-IV): sequencing the most valuable type-strain genomes for metagenomic binning, comparative biology and taxonomic classification.</title>
        <authorList>
            <person name="Goeker M."/>
        </authorList>
    </citation>
    <scope>NUCLEOTIDE SEQUENCE [LARGE SCALE GENOMIC DNA]</scope>
    <source>
        <strain evidence="2 3">DSM 2132</strain>
    </source>
</reference>
<dbReference type="Pfam" id="PF13801">
    <property type="entry name" value="Metal_resist"/>
    <property type="match status" value="1"/>
</dbReference>
<accession>A0A4R2PLU8</accession>
<dbReference type="InterPro" id="IPR025961">
    <property type="entry name" value="Metal_resist"/>
</dbReference>
<feature type="region of interest" description="Disordered" evidence="1">
    <location>
        <begin position="152"/>
        <end position="193"/>
    </location>
</feature>
<dbReference type="EMBL" id="SLXO01000004">
    <property type="protein sequence ID" value="TCP35171.1"/>
    <property type="molecule type" value="Genomic_DNA"/>
</dbReference>
<evidence type="ECO:0000313" key="3">
    <source>
        <dbReference type="Proteomes" id="UP000295399"/>
    </source>
</evidence>
<evidence type="ECO:0000313" key="2">
    <source>
        <dbReference type="EMBL" id="TCP35171.1"/>
    </source>
</evidence>
<protein>
    <submittedName>
        <fullName evidence="2">Putative membrane protein</fullName>
    </submittedName>
</protein>
<comment type="caution">
    <text evidence="2">The sequence shown here is derived from an EMBL/GenBank/DDBJ whole genome shotgun (WGS) entry which is preliminary data.</text>
</comment>
<proteinExistence type="predicted"/>
<evidence type="ECO:0000256" key="1">
    <source>
        <dbReference type="SAM" id="MobiDB-lite"/>
    </source>
</evidence>
<sequence length="193" mass="21889">MSRPVQILAGVAVLSLALNLFGAGYLLARVSAPPRPAPVDRWAGRTPGPDFALHALARDLPREARAELRTGLRDQRDALRPIFHALHETRERIADELTAARVDTEALRAQFAELRRLTGAVQEPAQDALVAVAADLPLEVRRQLAERILRHGRHDRDRRSDGDDHDDHDHDDDHDDDRARDDDRDRGDERRWR</sequence>
<gene>
    <name evidence="2" type="ORF">EV659_10420</name>
</gene>
<dbReference type="InParanoid" id="A0A4R2PLU8"/>
<feature type="compositionally biased region" description="Basic and acidic residues" evidence="1">
    <location>
        <begin position="176"/>
        <end position="193"/>
    </location>
</feature>
<dbReference type="Proteomes" id="UP000295399">
    <property type="component" value="Unassembled WGS sequence"/>
</dbReference>
<keyword evidence="3" id="KW-1185">Reference proteome</keyword>
<feature type="compositionally biased region" description="Basic and acidic residues" evidence="1">
    <location>
        <begin position="152"/>
        <end position="168"/>
    </location>
</feature>
<dbReference type="OrthoDB" id="7631987at2"/>
<name>A0A4R2PLU8_RHOSA</name>
<dbReference type="RefSeq" id="WP_132708082.1">
    <property type="nucleotide sequence ID" value="NZ_JACIGF010000004.1"/>
</dbReference>
<organism evidence="2 3">
    <name type="scientific">Rhodothalassium salexigens DSM 2132</name>
    <dbReference type="NCBI Taxonomy" id="1188247"/>
    <lineage>
        <taxon>Bacteria</taxon>
        <taxon>Pseudomonadati</taxon>
        <taxon>Pseudomonadota</taxon>
        <taxon>Alphaproteobacteria</taxon>
        <taxon>Rhodothalassiales</taxon>
        <taxon>Rhodothalassiaceae</taxon>
        <taxon>Rhodothalassium</taxon>
    </lineage>
</organism>